<dbReference type="InterPro" id="IPR011650">
    <property type="entry name" value="Peptidase_M20_dimer"/>
</dbReference>
<dbReference type="SUPFAM" id="SSF55031">
    <property type="entry name" value="Bacterial exopeptidase dimerisation domain"/>
    <property type="match status" value="1"/>
</dbReference>
<dbReference type="SUPFAM" id="SSF53187">
    <property type="entry name" value="Zn-dependent exopeptidases"/>
    <property type="match status" value="1"/>
</dbReference>
<evidence type="ECO:0000313" key="10">
    <source>
        <dbReference type="Proteomes" id="UP001500755"/>
    </source>
</evidence>
<comment type="similarity">
    <text evidence="3">Belongs to the peptidase M20A family.</text>
</comment>
<dbReference type="Pfam" id="PF07687">
    <property type="entry name" value="M20_dimer"/>
    <property type="match status" value="1"/>
</dbReference>
<evidence type="ECO:0000256" key="7">
    <source>
        <dbReference type="ARBA" id="ARBA00023285"/>
    </source>
</evidence>
<accession>A0ABN2T362</accession>
<keyword evidence="4" id="KW-0479">Metal-binding</keyword>
<comment type="cofactor">
    <cofactor evidence="2">
        <name>Zn(2+)</name>
        <dbReference type="ChEBI" id="CHEBI:29105"/>
    </cofactor>
</comment>
<evidence type="ECO:0000256" key="4">
    <source>
        <dbReference type="ARBA" id="ARBA00022723"/>
    </source>
</evidence>
<dbReference type="PANTHER" id="PTHR43808:SF25">
    <property type="entry name" value="PEPTIDASE M20 DIMERISATION DOMAIN-CONTAINING PROTEIN"/>
    <property type="match status" value="1"/>
</dbReference>
<keyword evidence="10" id="KW-1185">Reference proteome</keyword>
<evidence type="ECO:0000256" key="3">
    <source>
        <dbReference type="ARBA" id="ARBA00006247"/>
    </source>
</evidence>
<proteinExistence type="inferred from homology"/>
<dbReference type="RefSeq" id="WP_344305909.1">
    <property type="nucleotide sequence ID" value="NZ_BAAANO010000002.1"/>
</dbReference>
<feature type="domain" description="Peptidase M20 dimerisation" evidence="8">
    <location>
        <begin position="243"/>
        <end position="352"/>
    </location>
</feature>
<evidence type="ECO:0000259" key="8">
    <source>
        <dbReference type="Pfam" id="PF07687"/>
    </source>
</evidence>
<reference evidence="9 10" key="1">
    <citation type="journal article" date="2019" name="Int. J. Syst. Evol. Microbiol.">
        <title>The Global Catalogue of Microorganisms (GCM) 10K type strain sequencing project: providing services to taxonomists for standard genome sequencing and annotation.</title>
        <authorList>
            <consortium name="The Broad Institute Genomics Platform"/>
            <consortium name="The Broad Institute Genome Sequencing Center for Infectious Disease"/>
            <person name="Wu L."/>
            <person name="Ma J."/>
        </authorList>
    </citation>
    <scope>NUCLEOTIDE SEQUENCE [LARGE SCALE GENOMIC DNA]</scope>
    <source>
        <strain evidence="9 10">JCM 14546</strain>
    </source>
</reference>
<dbReference type="Gene3D" id="3.30.70.360">
    <property type="match status" value="1"/>
</dbReference>
<sequence>MSSVPNTESPAAPSAGSPTLTLTDAQRQAIFDAVDAAFDEQLAFTKRLVDTPSLREHEAAAQDLIEEALTARGMDVDRWLMDPAELGAHPGAGSTDRDYSEAYCVVGTYEPGASATGTTPAEAPAGTAGTAPAGRSLILNGHIDVVPIGALEEWKHDPFDAYIEDGWMYGRGAGDMKAGMVALLHAYDAVFAAGLKPAGRIHIQSVPEEESTGNGALATILRGYLADAVLIGEPHFGKINRAQIGLMWVKVRLTGKAAHASIMKEGFNAIDATYAMISDFRKLEVEWNIRAKEHPLYAEQDHPINFNVGTIRGGDWPSSVPDWCEMAVRTAVPVGMPVEDAWQEIRARVELAVKENPGLEGATATVERVGYYANPYELPEGSPQEVLLKEVFRSVTGSEIVDKGATGYTDARKYGEYLGIPTFCLGALAEHAHAPGERVDVDSIRATTKVMALFIAEWCGVTEG</sequence>
<organism evidence="9 10">
    <name type="scientific">Brevibacterium samyangense</name>
    <dbReference type="NCBI Taxonomy" id="366888"/>
    <lineage>
        <taxon>Bacteria</taxon>
        <taxon>Bacillati</taxon>
        <taxon>Actinomycetota</taxon>
        <taxon>Actinomycetes</taxon>
        <taxon>Micrococcales</taxon>
        <taxon>Brevibacteriaceae</taxon>
        <taxon>Brevibacterium</taxon>
    </lineage>
</organism>
<dbReference type="Gene3D" id="3.40.630.10">
    <property type="entry name" value="Zn peptidases"/>
    <property type="match status" value="1"/>
</dbReference>
<dbReference type="InterPro" id="IPR002933">
    <property type="entry name" value="Peptidase_M20"/>
</dbReference>
<dbReference type="Proteomes" id="UP001500755">
    <property type="component" value="Unassembled WGS sequence"/>
</dbReference>
<dbReference type="InterPro" id="IPR050072">
    <property type="entry name" value="Peptidase_M20A"/>
</dbReference>
<dbReference type="NCBIfam" id="TIGR01910">
    <property type="entry name" value="DapE-ArgE"/>
    <property type="match status" value="1"/>
</dbReference>
<dbReference type="Pfam" id="PF01546">
    <property type="entry name" value="Peptidase_M20"/>
    <property type="match status" value="1"/>
</dbReference>
<gene>
    <name evidence="9" type="ORF">GCM10009755_00700</name>
</gene>
<protein>
    <submittedName>
        <fullName evidence="9">ArgE/DapE family deacylase</fullName>
    </submittedName>
</protein>
<comment type="cofactor">
    <cofactor evidence="1">
        <name>Co(2+)</name>
        <dbReference type="ChEBI" id="CHEBI:48828"/>
    </cofactor>
</comment>
<dbReference type="EMBL" id="BAAANO010000002">
    <property type="protein sequence ID" value="GAA1997494.1"/>
    <property type="molecule type" value="Genomic_DNA"/>
</dbReference>
<evidence type="ECO:0000256" key="5">
    <source>
        <dbReference type="ARBA" id="ARBA00022801"/>
    </source>
</evidence>
<evidence type="ECO:0000313" key="9">
    <source>
        <dbReference type="EMBL" id="GAA1997494.1"/>
    </source>
</evidence>
<keyword evidence="6" id="KW-0862">Zinc</keyword>
<evidence type="ECO:0000256" key="6">
    <source>
        <dbReference type="ARBA" id="ARBA00022833"/>
    </source>
</evidence>
<dbReference type="InterPro" id="IPR010182">
    <property type="entry name" value="ArgE/DapE"/>
</dbReference>
<keyword evidence="7" id="KW-0170">Cobalt</keyword>
<dbReference type="NCBIfam" id="NF005306">
    <property type="entry name" value="PRK06837.1"/>
    <property type="match status" value="1"/>
</dbReference>
<dbReference type="InterPro" id="IPR036264">
    <property type="entry name" value="Bact_exopeptidase_dim_dom"/>
</dbReference>
<comment type="caution">
    <text evidence="9">The sequence shown here is derived from an EMBL/GenBank/DDBJ whole genome shotgun (WGS) entry which is preliminary data.</text>
</comment>
<dbReference type="PANTHER" id="PTHR43808">
    <property type="entry name" value="ACETYLORNITHINE DEACETYLASE"/>
    <property type="match status" value="1"/>
</dbReference>
<keyword evidence="5" id="KW-0378">Hydrolase</keyword>
<evidence type="ECO:0000256" key="2">
    <source>
        <dbReference type="ARBA" id="ARBA00001947"/>
    </source>
</evidence>
<evidence type="ECO:0000256" key="1">
    <source>
        <dbReference type="ARBA" id="ARBA00001941"/>
    </source>
</evidence>
<name>A0ABN2T362_9MICO</name>